<feature type="domain" description="Carrier" evidence="1">
    <location>
        <begin position="17"/>
        <end position="59"/>
    </location>
</feature>
<evidence type="ECO:0000259" key="1">
    <source>
        <dbReference type="Pfam" id="PF00550"/>
    </source>
</evidence>
<name>A0A1N7PXG3_9RHOB</name>
<dbReference type="EMBL" id="FTOQ01000022">
    <property type="protein sequence ID" value="SIT15304.1"/>
    <property type="molecule type" value="Genomic_DNA"/>
</dbReference>
<dbReference type="STRING" id="633194.SAMN05421759_1226"/>
<dbReference type="Gene3D" id="1.10.1200.10">
    <property type="entry name" value="ACP-like"/>
    <property type="match status" value="1"/>
</dbReference>
<proteinExistence type="predicted"/>
<dbReference type="RefSeq" id="WP_076450865.1">
    <property type="nucleotide sequence ID" value="NZ_FTOQ01000022.1"/>
</dbReference>
<evidence type="ECO:0000313" key="2">
    <source>
        <dbReference type="EMBL" id="SIT15304.1"/>
    </source>
</evidence>
<dbReference type="InterPro" id="IPR009081">
    <property type="entry name" value="PP-bd_ACP"/>
</dbReference>
<organism evidence="2 3">
    <name type="scientific">Roseivivax lentus</name>
    <dbReference type="NCBI Taxonomy" id="633194"/>
    <lineage>
        <taxon>Bacteria</taxon>
        <taxon>Pseudomonadati</taxon>
        <taxon>Pseudomonadota</taxon>
        <taxon>Alphaproteobacteria</taxon>
        <taxon>Rhodobacterales</taxon>
        <taxon>Roseobacteraceae</taxon>
        <taxon>Roseivivax</taxon>
    </lineage>
</organism>
<dbReference type="Proteomes" id="UP000186684">
    <property type="component" value="Unassembled WGS sequence"/>
</dbReference>
<evidence type="ECO:0000313" key="3">
    <source>
        <dbReference type="Proteomes" id="UP000186684"/>
    </source>
</evidence>
<dbReference type="AlphaFoldDB" id="A0A1N7PXG3"/>
<protein>
    <submittedName>
        <fullName evidence="2">Phosphopantetheine attachment site</fullName>
    </submittedName>
</protein>
<reference evidence="3" key="1">
    <citation type="submission" date="2017-01" db="EMBL/GenBank/DDBJ databases">
        <authorList>
            <person name="Varghese N."/>
            <person name="Submissions S."/>
        </authorList>
    </citation>
    <scope>NUCLEOTIDE SEQUENCE [LARGE SCALE GENOMIC DNA]</scope>
    <source>
        <strain evidence="3">DSM 29430</strain>
    </source>
</reference>
<sequence length="97" mass="10885">MAITIETAEAALRSIFEDLAEDLEADVVEFDRDTKLLDLGMESISLIYLISELQQHFELGDRLFQHLRESDRLLKDMDMGDILSGLVAVSAEEPSDA</sequence>
<keyword evidence="3" id="KW-1185">Reference proteome</keyword>
<dbReference type="OrthoDB" id="7868070at2"/>
<dbReference type="InterPro" id="IPR036736">
    <property type="entry name" value="ACP-like_sf"/>
</dbReference>
<dbReference type="SUPFAM" id="SSF47336">
    <property type="entry name" value="ACP-like"/>
    <property type="match status" value="1"/>
</dbReference>
<gene>
    <name evidence="2" type="ORF">SAMN05421759_1226</name>
</gene>
<accession>A0A1N7PXG3</accession>
<dbReference type="Pfam" id="PF00550">
    <property type="entry name" value="PP-binding"/>
    <property type="match status" value="1"/>
</dbReference>